<dbReference type="Proteomes" id="UP001295423">
    <property type="component" value="Unassembled WGS sequence"/>
</dbReference>
<protein>
    <submittedName>
        <fullName evidence="1">Uncharacterized protein</fullName>
    </submittedName>
</protein>
<reference evidence="1" key="1">
    <citation type="submission" date="2023-08" db="EMBL/GenBank/DDBJ databases">
        <authorList>
            <person name="Audoor S."/>
            <person name="Bilcke G."/>
        </authorList>
    </citation>
    <scope>NUCLEOTIDE SEQUENCE</scope>
</reference>
<proteinExistence type="predicted"/>
<dbReference type="EMBL" id="CAKOGP040001902">
    <property type="protein sequence ID" value="CAJ1955878.1"/>
    <property type="molecule type" value="Genomic_DNA"/>
</dbReference>
<evidence type="ECO:0000313" key="2">
    <source>
        <dbReference type="Proteomes" id="UP001295423"/>
    </source>
</evidence>
<evidence type="ECO:0000313" key="1">
    <source>
        <dbReference type="EMBL" id="CAJ1955878.1"/>
    </source>
</evidence>
<dbReference type="AlphaFoldDB" id="A0AAD2FYS3"/>
<name>A0AAD2FYS3_9STRA</name>
<comment type="caution">
    <text evidence="1">The sequence shown here is derived from an EMBL/GenBank/DDBJ whole genome shotgun (WGS) entry which is preliminary data.</text>
</comment>
<accession>A0AAD2FYS3</accession>
<gene>
    <name evidence="1" type="ORF">CYCCA115_LOCUS15965</name>
</gene>
<keyword evidence="2" id="KW-1185">Reference proteome</keyword>
<sequence length="252" mass="28317">MIRYEPPTAEKQYQATFIITCGRKKEVRIPNVTVGYLQYYLGRGFVDKCLMFGDKCALNGLNQPSFHVPLGDSNWDTAPDTCLFTVNKNGDNVKCLPFVQGASNCCLGFSLANALHHLKFHPEAHDLYSFSHNLSEWDATTQLKQLSYWVHRPVKGVKCLSVKHSKKFDGLRGLAECMEVLKKEELVVFVPQSRDGSNTHAVTCCAGLIFDATQHYPLKLSEESRRFIAGSAGFAGIWRARVFSLSKQAQKY</sequence>
<organism evidence="1 2">
    <name type="scientific">Cylindrotheca closterium</name>
    <dbReference type="NCBI Taxonomy" id="2856"/>
    <lineage>
        <taxon>Eukaryota</taxon>
        <taxon>Sar</taxon>
        <taxon>Stramenopiles</taxon>
        <taxon>Ochrophyta</taxon>
        <taxon>Bacillariophyta</taxon>
        <taxon>Bacillariophyceae</taxon>
        <taxon>Bacillariophycidae</taxon>
        <taxon>Bacillariales</taxon>
        <taxon>Bacillariaceae</taxon>
        <taxon>Cylindrotheca</taxon>
    </lineage>
</organism>